<dbReference type="CDD" id="cd11308">
    <property type="entry name" value="Peptidase_M14NE-CP-C_like"/>
    <property type="match status" value="1"/>
</dbReference>
<evidence type="ECO:0000259" key="9">
    <source>
        <dbReference type="PROSITE" id="PS52035"/>
    </source>
</evidence>
<protein>
    <submittedName>
        <fullName evidence="10">AE binding protein 1a</fullName>
    </submittedName>
</protein>
<dbReference type="GO" id="GO:0006518">
    <property type="term" value="P:peptide metabolic process"/>
    <property type="evidence" value="ECO:0007669"/>
    <property type="project" value="TreeGrafter"/>
</dbReference>
<dbReference type="InterPro" id="IPR008969">
    <property type="entry name" value="CarboxyPept-like_regulatory"/>
</dbReference>
<name>A0A674A7C0_SALTR</name>
<dbReference type="CDD" id="cd00057">
    <property type="entry name" value="FA58C"/>
    <property type="match status" value="1"/>
</dbReference>
<proteinExistence type="inferred from homology"/>
<dbReference type="PANTHER" id="PTHR11532:SF48">
    <property type="entry name" value="ADIPOCYTE ENHANCER-BINDING PROTEIN 1"/>
    <property type="match status" value="1"/>
</dbReference>
<dbReference type="InterPro" id="IPR000834">
    <property type="entry name" value="Peptidase_M14"/>
</dbReference>
<dbReference type="Gene3D" id="3.40.630.10">
    <property type="entry name" value="Zn peptidases"/>
    <property type="match status" value="1"/>
</dbReference>
<evidence type="ECO:0000256" key="7">
    <source>
        <dbReference type="SAM" id="MobiDB-lite"/>
    </source>
</evidence>
<evidence type="ECO:0000256" key="5">
    <source>
        <dbReference type="ARBA" id="ARBA00023180"/>
    </source>
</evidence>
<comment type="caution">
    <text evidence="6">Lacks conserved residue(s) required for the propagation of feature annotation.</text>
</comment>
<organism evidence="10 11">
    <name type="scientific">Salmo trutta</name>
    <name type="common">Brown trout</name>
    <dbReference type="NCBI Taxonomy" id="8032"/>
    <lineage>
        <taxon>Eukaryota</taxon>
        <taxon>Metazoa</taxon>
        <taxon>Chordata</taxon>
        <taxon>Craniata</taxon>
        <taxon>Vertebrata</taxon>
        <taxon>Euteleostomi</taxon>
        <taxon>Actinopterygii</taxon>
        <taxon>Neopterygii</taxon>
        <taxon>Teleostei</taxon>
        <taxon>Protacanthopterygii</taxon>
        <taxon>Salmoniformes</taxon>
        <taxon>Salmonidae</taxon>
        <taxon>Salmoninae</taxon>
        <taxon>Salmo</taxon>
    </lineage>
</organism>
<comment type="subcellular location">
    <subcellularLocation>
        <location evidence="1">Secreted</location>
    </subcellularLocation>
</comment>
<gene>
    <name evidence="10" type="primary">AEBP1</name>
    <name evidence="10" type="synonym">aebp1a</name>
</gene>
<dbReference type="PROSITE" id="PS00132">
    <property type="entry name" value="CARBOXYPEPT_ZN_1"/>
    <property type="match status" value="1"/>
</dbReference>
<dbReference type="PROSITE" id="PS50022">
    <property type="entry name" value="FA58C_3"/>
    <property type="match status" value="1"/>
</dbReference>
<dbReference type="InterPro" id="IPR000421">
    <property type="entry name" value="FA58C"/>
</dbReference>
<evidence type="ECO:0000313" key="10">
    <source>
        <dbReference type="Ensembl" id="ENSSTUP00000054970.1"/>
    </source>
</evidence>
<keyword evidence="4" id="KW-0732">Signal</keyword>
<dbReference type="InterPro" id="IPR050753">
    <property type="entry name" value="Peptidase_M14_domain"/>
</dbReference>
<keyword evidence="3" id="KW-0964">Secreted</keyword>
<feature type="region of interest" description="Disordered" evidence="7">
    <location>
        <begin position="646"/>
        <end position="669"/>
    </location>
</feature>
<dbReference type="Ensembl" id="ENSSTUT00000057499.1">
    <property type="protein sequence ID" value="ENSSTUP00000054970.1"/>
    <property type="gene ID" value="ENSSTUG00000023010.1"/>
</dbReference>
<dbReference type="GO" id="GO:0000977">
    <property type="term" value="F:RNA polymerase II transcription regulatory region sequence-specific DNA binding"/>
    <property type="evidence" value="ECO:0007669"/>
    <property type="project" value="TreeGrafter"/>
</dbReference>
<comment type="similarity">
    <text evidence="2 6">Belongs to the peptidase M14 family.</text>
</comment>
<dbReference type="GO" id="GO:0008270">
    <property type="term" value="F:zinc ion binding"/>
    <property type="evidence" value="ECO:0007669"/>
    <property type="project" value="InterPro"/>
</dbReference>
<evidence type="ECO:0000256" key="1">
    <source>
        <dbReference type="ARBA" id="ARBA00004613"/>
    </source>
</evidence>
<evidence type="ECO:0000313" key="11">
    <source>
        <dbReference type="Proteomes" id="UP000472277"/>
    </source>
</evidence>
<evidence type="ECO:0000256" key="2">
    <source>
        <dbReference type="ARBA" id="ARBA00005988"/>
    </source>
</evidence>
<feature type="domain" description="Peptidase M14" evidence="9">
    <location>
        <begin position="209"/>
        <end position="535"/>
    </location>
</feature>
<dbReference type="PRINTS" id="PR00765">
    <property type="entry name" value="CRBOXYPTASEA"/>
</dbReference>
<dbReference type="PANTHER" id="PTHR11532">
    <property type="entry name" value="PROTEASE M14 CARBOXYPEPTIDASE"/>
    <property type="match status" value="1"/>
</dbReference>
<dbReference type="GO" id="GO:0001227">
    <property type="term" value="F:DNA-binding transcription repressor activity, RNA polymerase II-specific"/>
    <property type="evidence" value="ECO:0007669"/>
    <property type="project" value="TreeGrafter"/>
</dbReference>
<dbReference type="SMART" id="SM00631">
    <property type="entry name" value="Zn_pept"/>
    <property type="match status" value="1"/>
</dbReference>
<dbReference type="SUPFAM" id="SSF49464">
    <property type="entry name" value="Carboxypeptidase regulatory domain-like"/>
    <property type="match status" value="1"/>
</dbReference>
<evidence type="ECO:0000256" key="6">
    <source>
        <dbReference type="PROSITE-ProRule" id="PRU01379"/>
    </source>
</evidence>
<dbReference type="GO" id="GO:0016485">
    <property type="term" value="P:protein processing"/>
    <property type="evidence" value="ECO:0007669"/>
    <property type="project" value="TreeGrafter"/>
</dbReference>
<reference evidence="10" key="2">
    <citation type="submission" date="2025-09" db="UniProtKB">
        <authorList>
            <consortium name="Ensembl"/>
        </authorList>
    </citation>
    <scope>IDENTIFICATION</scope>
</reference>
<dbReference type="Pfam" id="PF13620">
    <property type="entry name" value="CarboxypepD_reg"/>
    <property type="match status" value="1"/>
</dbReference>
<evidence type="ECO:0000259" key="8">
    <source>
        <dbReference type="PROSITE" id="PS50022"/>
    </source>
</evidence>
<keyword evidence="11" id="KW-1185">Reference proteome</keyword>
<dbReference type="Pfam" id="PF00246">
    <property type="entry name" value="Peptidase_M14"/>
    <property type="match status" value="1"/>
</dbReference>
<accession>A0A674A7C0</accession>
<dbReference type="PROSITE" id="PS52035">
    <property type="entry name" value="PEPTIDASE_M14"/>
    <property type="match status" value="1"/>
</dbReference>
<dbReference type="GO" id="GO:0005615">
    <property type="term" value="C:extracellular space"/>
    <property type="evidence" value="ECO:0007669"/>
    <property type="project" value="TreeGrafter"/>
</dbReference>
<dbReference type="SUPFAM" id="SSF49785">
    <property type="entry name" value="Galactose-binding domain-like"/>
    <property type="match status" value="1"/>
</dbReference>
<dbReference type="InterPro" id="IPR057246">
    <property type="entry name" value="CARBOXYPEPT_ZN_1"/>
</dbReference>
<dbReference type="SMART" id="SM00231">
    <property type="entry name" value="FA58C"/>
    <property type="match status" value="1"/>
</dbReference>
<dbReference type="Proteomes" id="UP000472277">
    <property type="component" value="Chromosome 12"/>
</dbReference>
<feature type="domain" description="F5/8 type C" evidence="8">
    <location>
        <begin position="31"/>
        <end position="188"/>
    </location>
</feature>
<dbReference type="Gene3D" id="2.60.40.1120">
    <property type="entry name" value="Carboxypeptidase-like, regulatory domain"/>
    <property type="match status" value="1"/>
</dbReference>
<evidence type="ECO:0000256" key="3">
    <source>
        <dbReference type="ARBA" id="ARBA00022525"/>
    </source>
</evidence>
<dbReference type="SUPFAM" id="SSF53187">
    <property type="entry name" value="Zn-dependent exopeptidases"/>
    <property type="match status" value="1"/>
</dbReference>
<dbReference type="GeneTree" id="ENSGT00940000158323"/>
<sequence length="765" mass="86716">QRPHKKEKECYEKAKTFLCPISFQLSCLVFSECPPLGLESHRVDDDQLLASSQSHHGFSAQRGRLNMQSSGDDDGVYGGAWCAEPEENNHWFEVDARREVEFTGVIVQGRNSDTAEDFVSTFHVSFSNDSRDWTVLHDGYAEWLFYGNVDRDTPVMVQFDWPIVARYIRILPQSWNGSLCLRAEVMACQLPSSFRSENEVHPTDDLDYRHHNYKDMRQMMKVINEECPNITRIYNIGKSSAGLKMYAMEISDNPGEHQSGEPEFRYTAGLHGNEALGRELLLLLMQFMCKEYNDDNPRVRRLVEGVRIHLVPSLNPDAYELAYEMGSEMGNWGLGHWTEEGYDIFQNFPDLNSVLWGAEDRGWVPRIVPNHHIPLPENFLNGSVGVWTKAVINWMERTPFVLGANLQGGEKVVAYPFDMQRPPKAAGRQNGDALRETADDTMFRWLAMSYAHSHLTMTETQRGSCHTDDISGGQGIINRASWKPVVGSMNDFSYLHTNCFELSVFLGCDKFPHESELPLEWENNREALLSFIEQVHRGIKGIVRDMEGKPLANATISVEGIKHDVKTAAAGDYWRLLNPGEYRVMARADGYTPQIRLCMVGYDSGATPCSFTLAKSNWDRIKQIMDLHGKRPIRLVTKAPPQAGIDISGGAVGSMNTTKTDTGGRAADSQNAKNLRRLRLMRLRQLRLRRLRANLSTTTTVATTTTTPAPTTTAELVTESTTSWYDSWFPVESSYTEPTQAEILTEIQDSEPTQDYTFDYKFDDY</sequence>
<dbReference type="Gene3D" id="2.60.120.260">
    <property type="entry name" value="Galactose-binding domain-like"/>
    <property type="match status" value="1"/>
</dbReference>
<evidence type="ECO:0000256" key="4">
    <source>
        <dbReference type="ARBA" id="ARBA00022729"/>
    </source>
</evidence>
<dbReference type="Pfam" id="PF00754">
    <property type="entry name" value="F5_F8_type_C"/>
    <property type="match status" value="1"/>
</dbReference>
<dbReference type="GO" id="GO:0004181">
    <property type="term" value="F:metallocarboxypeptidase activity"/>
    <property type="evidence" value="ECO:0007669"/>
    <property type="project" value="InterPro"/>
</dbReference>
<dbReference type="FunFam" id="2.60.40.1120:FF:000007">
    <property type="entry name" value="Carboxypeptidase X, M14 family member 2"/>
    <property type="match status" value="1"/>
</dbReference>
<reference evidence="10" key="1">
    <citation type="submission" date="2025-08" db="UniProtKB">
        <authorList>
            <consortium name="Ensembl"/>
        </authorList>
    </citation>
    <scope>IDENTIFICATION</scope>
</reference>
<dbReference type="InterPro" id="IPR008979">
    <property type="entry name" value="Galactose-bd-like_sf"/>
</dbReference>
<dbReference type="FunFam" id="3.40.630.10:FF:000007">
    <property type="entry name" value="Carboxypeptidase X (M14 family), member 1"/>
    <property type="match status" value="1"/>
</dbReference>
<dbReference type="AlphaFoldDB" id="A0A674A7C0"/>
<keyword evidence="5" id="KW-0325">Glycoprotein</keyword>